<proteinExistence type="predicted"/>
<feature type="region of interest" description="Disordered" evidence="1">
    <location>
        <begin position="279"/>
        <end position="313"/>
    </location>
</feature>
<dbReference type="Proteomes" id="UP000245464">
    <property type="component" value="Chromosome 10"/>
</dbReference>
<sequence length="313" mass="35573">MPGNQTSEECHCGRSYAEAIAGTCPQGLHNSPDLTPLNRKIHAQPFVPATSSRVAISDFRVQDTPARQPCQPHRTGNKRKIRCGDIVNIPVIEQCRVEKPRPDDFKKNGLCYADRKDYGGEVPVYYGDRYAVVIGIHSGPSSFYTCLPIYSFENKGVNKHHWQEATQYILLLEAQKGNETDASIKDAAERHRHVPIEFAARLDKRSFFKPREYSLISLSHLTPVYRVNRVEQTWSRLDADSFDMLLDAYLTYTRLAATPYEKRRKMEWEPFNWMVEPFAGPEGAKEKGKKREASPGDGPSEKRKTQTRKGGAN</sequence>
<evidence type="ECO:0000313" key="4">
    <source>
        <dbReference type="Proteomes" id="UP000245464"/>
    </source>
</evidence>
<accession>A0A2W1EYE8</accession>
<reference evidence="3" key="3">
    <citation type="journal article" date="2022" name="bioRxiv">
        <title>A global pangenome for the wheat fungal pathogen Pyrenophora tritici-repentis and prediction of effector protein structural homology.</title>
        <authorList>
            <person name="Moolhuijzen P."/>
            <person name="See P.T."/>
            <person name="Shi G."/>
            <person name="Powell H.R."/>
            <person name="Cockram J."/>
            <person name="Jorgensen L.N."/>
            <person name="Benslimane H."/>
            <person name="Strelkov S.E."/>
            <person name="Turner J."/>
            <person name="Liu Z."/>
            <person name="Moffat C.S."/>
        </authorList>
    </citation>
    <scope>NUCLEOTIDE SEQUENCE</scope>
    <source>
        <strain evidence="3">86-124</strain>
    </source>
</reference>
<evidence type="ECO:0000313" key="2">
    <source>
        <dbReference type="EMBL" id="KAF7565553.1"/>
    </source>
</evidence>
<dbReference type="Proteomes" id="UP000249757">
    <property type="component" value="Unassembled WGS sequence"/>
</dbReference>
<reference evidence="2" key="1">
    <citation type="journal article" date="2018" name="BMC Genomics">
        <title>Comparative genomics of the wheat fungal pathogen Pyrenophora tritici-repentis reveals chromosomal variations and genome plasticity.</title>
        <authorList>
            <person name="Moolhuijzen P."/>
            <person name="See P.T."/>
            <person name="Hane J.K."/>
            <person name="Shi G."/>
            <person name="Liu Z."/>
            <person name="Oliver R.P."/>
            <person name="Moffat C.S."/>
        </authorList>
    </citation>
    <scope>NUCLEOTIDE SEQUENCE [LARGE SCALE GENOMIC DNA]</scope>
    <source>
        <strain evidence="2">M4</strain>
    </source>
</reference>
<protein>
    <submittedName>
        <fullName evidence="2">Uncharacterized protein</fullName>
    </submittedName>
</protein>
<dbReference type="EMBL" id="NQIK02000010">
    <property type="protein sequence ID" value="KAF7565553.1"/>
    <property type="molecule type" value="Genomic_DNA"/>
</dbReference>
<keyword evidence="5" id="KW-1185">Reference proteome</keyword>
<dbReference type="AlphaFoldDB" id="A0A2W1EYE8"/>
<comment type="caution">
    <text evidence="2">The sequence shown here is derived from an EMBL/GenBank/DDBJ whole genome shotgun (WGS) entry which is preliminary data.</text>
</comment>
<reference evidence="5" key="4">
    <citation type="journal article" date="2022" name="Microb. Genom.">
        <title>A global pangenome for the wheat fungal pathogen Pyrenophora tritici-repentis and prediction of effector protein structural homology.</title>
        <authorList>
            <person name="Moolhuijzen P.M."/>
            <person name="See P.T."/>
            <person name="Shi G."/>
            <person name="Powell H.R."/>
            <person name="Cockram J."/>
            <person name="Jorgensen L.N."/>
            <person name="Benslimane H."/>
            <person name="Strelkov S.E."/>
            <person name="Turner J."/>
            <person name="Liu Z."/>
            <person name="Moffat C.S."/>
        </authorList>
    </citation>
    <scope>NUCLEOTIDE SEQUENCE [LARGE SCALE GENOMIC DNA]</scope>
</reference>
<evidence type="ECO:0000313" key="5">
    <source>
        <dbReference type="Proteomes" id="UP000249757"/>
    </source>
</evidence>
<dbReference type="EMBL" id="NRDI02000011">
    <property type="protein sequence ID" value="KAI1512614.1"/>
    <property type="molecule type" value="Genomic_DNA"/>
</dbReference>
<reference evidence="3" key="2">
    <citation type="submission" date="2021-05" db="EMBL/GenBank/DDBJ databases">
        <authorList>
            <person name="Moolhuijzen P.M."/>
            <person name="Moffat C.S."/>
        </authorList>
    </citation>
    <scope>NUCLEOTIDE SEQUENCE</scope>
    <source>
        <strain evidence="3">86-124</strain>
    </source>
</reference>
<evidence type="ECO:0000313" key="3">
    <source>
        <dbReference type="EMBL" id="KAI1512614.1"/>
    </source>
</evidence>
<feature type="compositionally biased region" description="Basic and acidic residues" evidence="1">
    <location>
        <begin position="283"/>
        <end position="304"/>
    </location>
</feature>
<name>A0A2W1EYE8_9PLEO</name>
<evidence type="ECO:0000256" key="1">
    <source>
        <dbReference type="SAM" id="MobiDB-lite"/>
    </source>
</evidence>
<organism evidence="2 4">
    <name type="scientific">Pyrenophora tritici-repentis</name>
    <dbReference type="NCBI Taxonomy" id="45151"/>
    <lineage>
        <taxon>Eukaryota</taxon>
        <taxon>Fungi</taxon>
        <taxon>Dikarya</taxon>
        <taxon>Ascomycota</taxon>
        <taxon>Pezizomycotina</taxon>
        <taxon>Dothideomycetes</taxon>
        <taxon>Pleosporomycetidae</taxon>
        <taxon>Pleosporales</taxon>
        <taxon>Pleosporineae</taxon>
        <taxon>Pleosporaceae</taxon>
        <taxon>Pyrenophora</taxon>
    </lineage>
</organism>
<gene>
    <name evidence="3" type="ORF">Ptr86124_008580</name>
    <name evidence="2" type="ORF">PtrM4_049870</name>
</gene>